<evidence type="ECO:0000256" key="5">
    <source>
        <dbReference type="SAM" id="Phobius"/>
    </source>
</evidence>
<evidence type="ECO:0000256" key="1">
    <source>
        <dbReference type="ARBA" id="ARBA00004496"/>
    </source>
</evidence>
<dbReference type="GO" id="GO:0005737">
    <property type="term" value="C:cytoplasm"/>
    <property type="evidence" value="ECO:0007669"/>
    <property type="project" value="UniProtKB-SubCell"/>
</dbReference>
<dbReference type="GO" id="GO:0060294">
    <property type="term" value="P:cilium movement involved in cell motility"/>
    <property type="evidence" value="ECO:0007669"/>
    <property type="project" value="InterPro"/>
</dbReference>
<evidence type="ECO:0000256" key="2">
    <source>
        <dbReference type="ARBA" id="ARBA00007209"/>
    </source>
</evidence>
<feature type="transmembrane region" description="Helical" evidence="5">
    <location>
        <begin position="736"/>
        <end position="757"/>
    </location>
</feature>
<keyword evidence="5" id="KW-0812">Transmembrane</keyword>
<dbReference type="Pfam" id="PF03148">
    <property type="entry name" value="Tektin"/>
    <property type="match status" value="2"/>
</dbReference>
<sequence>MGVKTQFQSTYQHDFSNASKGYRGRALSASMLQKPSGGIITPFVGRPITRAGPEANQWVCGVVQSIHSTPLPLKNVPNFVPRIASIYRGVTVDGRPIGVAPPSLPKTSYNTNFAPQTYDYKNANHFRGIPETLKFPTYGGAQSRTLARSKRGAEELVGVTIDGREIRNGGAQNSYPGGYKSSSMHVNGTSMGAHSRPIAWNAGGSTKPPMVDNYLDSYGLNAGLGNASYTKFPSVAARMANYTRFSPSDWSSSNMSHFNSADNARNNSERVRSEAIRLMRDREDRTVLTQRDADRRIGERLHDVSFWRSELQSELERNMNETHHLMETRKNLERALAETEGPLRITSECIYHREGRKGIDLVNDIPENSLMREVDTIKGSQDKMRKTLEQVNYQLGLNRNARHQLERDLANKDQAINIDHTCHQLQNTSRAINMHGGIEKMDPNVSIPDTWAENSNHNIQESQGDPLSPILRSLKFLRYIGFPFSIVDKEGTCFKYCKWEIVRVFYYILTIIGSGLVIMVAVVFKGRSFNDVVESMQNIQDRFHMKITDIVCYYLINSVIFTAYMSILLFGAKTCVRPLSKFCRLSSNIDLCRYQRQDDMHKFARKNRRVLHRKIDHDEALGHEESRRKESFLIIGDTIKGWNHRNAVTPRGSCQSSPEKRALSELQINIENFDSQIQHLDKLLDNGFTFLELIKILNIGFGHLLLIYFWTSTCIAMFSYFLVGIFFFYIYSDPSVLLITIASSGLLAVAHSFRLQYMCSLGQKLRDASSRSTSQRLRSDVDNLITQCANDMWSSWTNSNTSLQQRITESTDAHNKLQSHLSKTMQEIYDQEKHIQALKKAIRDKEAPLKVSQTRLEARTHRPDVELCRDPVHHRLVEEVGQIQESIDLLNRKLNEAESAHQDLLVNKARLEHDLKIKSNSLFIDREKCLSSRKSFPVISLATKL</sequence>
<dbReference type="GO" id="GO:0060271">
    <property type="term" value="P:cilium assembly"/>
    <property type="evidence" value="ECO:0007669"/>
    <property type="project" value="TreeGrafter"/>
</dbReference>
<dbReference type="GO" id="GO:0005634">
    <property type="term" value="C:nucleus"/>
    <property type="evidence" value="ECO:0007669"/>
    <property type="project" value="TreeGrafter"/>
</dbReference>
<dbReference type="EMBL" id="VCGU01000459">
    <property type="protein sequence ID" value="TRY62094.1"/>
    <property type="molecule type" value="Genomic_DNA"/>
</dbReference>
<keyword evidence="5" id="KW-1133">Transmembrane helix</keyword>
<evidence type="ECO:0000256" key="4">
    <source>
        <dbReference type="SAM" id="Coils"/>
    </source>
</evidence>
<evidence type="ECO:0000313" key="7">
    <source>
        <dbReference type="Proteomes" id="UP000318571"/>
    </source>
</evidence>
<feature type="transmembrane region" description="Helical" evidence="5">
    <location>
        <begin position="504"/>
        <end position="524"/>
    </location>
</feature>
<comment type="subcellular location">
    <subcellularLocation>
        <location evidence="1">Cytoplasm</location>
    </subcellularLocation>
</comment>
<comment type="similarity">
    <text evidence="2">Belongs to the tektin family.</text>
</comment>
<feature type="transmembrane region" description="Helical" evidence="5">
    <location>
        <begin position="553"/>
        <end position="572"/>
    </location>
</feature>
<dbReference type="GO" id="GO:0005929">
    <property type="term" value="C:cilium"/>
    <property type="evidence" value="ECO:0007669"/>
    <property type="project" value="UniProtKB-ARBA"/>
</dbReference>
<dbReference type="Proteomes" id="UP000318571">
    <property type="component" value="Chromosome 8"/>
</dbReference>
<dbReference type="PANTHER" id="PTHR19960:SF11">
    <property type="entry name" value="TEKTIN"/>
    <property type="match status" value="1"/>
</dbReference>
<comment type="caution">
    <text evidence="6">The sequence shown here is derived from an EMBL/GenBank/DDBJ whole genome shotgun (WGS) entry which is preliminary data.</text>
</comment>
<organism evidence="6 7">
    <name type="scientific">Tigriopus californicus</name>
    <name type="common">Marine copepod</name>
    <dbReference type="NCBI Taxonomy" id="6832"/>
    <lineage>
        <taxon>Eukaryota</taxon>
        <taxon>Metazoa</taxon>
        <taxon>Ecdysozoa</taxon>
        <taxon>Arthropoda</taxon>
        <taxon>Crustacea</taxon>
        <taxon>Multicrustacea</taxon>
        <taxon>Hexanauplia</taxon>
        <taxon>Copepoda</taxon>
        <taxon>Harpacticoida</taxon>
        <taxon>Harpacticidae</taxon>
        <taxon>Tigriopus</taxon>
    </lineage>
</organism>
<protein>
    <recommendedName>
        <fullName evidence="8">Tektin</fullName>
    </recommendedName>
</protein>
<feature type="transmembrane region" description="Helical" evidence="5">
    <location>
        <begin position="705"/>
        <end position="730"/>
    </location>
</feature>
<keyword evidence="4" id="KW-0175">Coiled coil</keyword>
<dbReference type="InterPro" id="IPR048256">
    <property type="entry name" value="Tektin-like"/>
</dbReference>
<accession>A0A553N9G7</accession>
<dbReference type="InterPro" id="IPR000435">
    <property type="entry name" value="Tektins"/>
</dbReference>
<gene>
    <name evidence="6" type="ORF">TCAL_13239</name>
</gene>
<dbReference type="STRING" id="6832.A0A553N9G7"/>
<feature type="coiled-coil region" evidence="4">
    <location>
        <begin position="880"/>
        <end position="914"/>
    </location>
</feature>
<keyword evidence="7" id="KW-1185">Reference proteome</keyword>
<keyword evidence="5" id="KW-0472">Membrane</keyword>
<name>A0A553N9G7_TIGCA</name>
<dbReference type="PRINTS" id="PR00511">
    <property type="entry name" value="TEKTIN"/>
</dbReference>
<evidence type="ECO:0000313" key="6">
    <source>
        <dbReference type="EMBL" id="TRY62094.1"/>
    </source>
</evidence>
<proteinExistence type="inferred from homology"/>
<dbReference type="AlphaFoldDB" id="A0A553N9G7"/>
<evidence type="ECO:0000256" key="3">
    <source>
        <dbReference type="ARBA" id="ARBA00022490"/>
    </source>
</evidence>
<keyword evidence="3" id="KW-0963">Cytoplasm</keyword>
<reference evidence="6 7" key="1">
    <citation type="journal article" date="2018" name="Nat. Ecol. Evol.">
        <title>Genomic signatures of mitonuclear coevolution across populations of Tigriopus californicus.</title>
        <authorList>
            <person name="Barreto F.S."/>
            <person name="Watson E.T."/>
            <person name="Lima T.G."/>
            <person name="Willett C.S."/>
            <person name="Edmands S."/>
            <person name="Li W."/>
            <person name="Burton R.S."/>
        </authorList>
    </citation>
    <scope>NUCLEOTIDE SEQUENCE [LARGE SCALE GENOMIC DNA]</scope>
    <source>
        <strain evidence="6 7">San Diego</strain>
    </source>
</reference>
<dbReference type="GO" id="GO:0015630">
    <property type="term" value="C:microtubule cytoskeleton"/>
    <property type="evidence" value="ECO:0007669"/>
    <property type="project" value="TreeGrafter"/>
</dbReference>
<dbReference type="PANTHER" id="PTHR19960">
    <property type="entry name" value="TEKTIN"/>
    <property type="match status" value="1"/>
</dbReference>
<evidence type="ECO:0008006" key="8">
    <source>
        <dbReference type="Google" id="ProtNLM"/>
    </source>
</evidence>